<keyword evidence="6 7" id="KW-0349">Heme</keyword>
<dbReference type="PROSITE" id="PS00086">
    <property type="entry name" value="CYTOCHROME_P450"/>
    <property type="match status" value="1"/>
</dbReference>
<keyword evidence="8" id="KW-0472">Membrane</keyword>
<evidence type="ECO:0000256" key="2">
    <source>
        <dbReference type="ARBA" id="ARBA00010617"/>
    </source>
</evidence>
<dbReference type="InterPro" id="IPR001128">
    <property type="entry name" value="Cyt_P450"/>
</dbReference>
<comment type="caution">
    <text evidence="9">The sequence shown here is derived from an EMBL/GenBank/DDBJ whole genome shotgun (WGS) entry which is preliminary data.</text>
</comment>
<evidence type="ECO:0000313" key="9">
    <source>
        <dbReference type="EMBL" id="KAJ9602512.1"/>
    </source>
</evidence>
<feature type="transmembrane region" description="Helical" evidence="8">
    <location>
        <begin position="12"/>
        <end position="37"/>
    </location>
</feature>
<evidence type="ECO:0000256" key="3">
    <source>
        <dbReference type="ARBA" id="ARBA00022723"/>
    </source>
</evidence>
<dbReference type="GO" id="GO:0005506">
    <property type="term" value="F:iron ion binding"/>
    <property type="evidence" value="ECO:0007669"/>
    <property type="project" value="InterPro"/>
</dbReference>
<feature type="binding site" description="axial binding residue" evidence="6">
    <location>
        <position position="399"/>
    </location>
    <ligand>
        <name>heme</name>
        <dbReference type="ChEBI" id="CHEBI:30413"/>
    </ligand>
    <ligandPart>
        <name>Fe</name>
        <dbReference type="ChEBI" id="CHEBI:18248"/>
    </ligandPart>
</feature>
<dbReference type="GO" id="GO:0016705">
    <property type="term" value="F:oxidoreductase activity, acting on paired donors, with incorporation or reduction of molecular oxygen"/>
    <property type="evidence" value="ECO:0007669"/>
    <property type="project" value="InterPro"/>
</dbReference>
<keyword evidence="7" id="KW-0503">Monooxygenase</keyword>
<dbReference type="Proteomes" id="UP001172673">
    <property type="component" value="Unassembled WGS sequence"/>
</dbReference>
<dbReference type="SUPFAM" id="SSF48264">
    <property type="entry name" value="Cytochrome P450"/>
    <property type="match status" value="1"/>
</dbReference>
<keyword evidence="3 6" id="KW-0479">Metal-binding</keyword>
<dbReference type="CDD" id="cd11041">
    <property type="entry name" value="CYP503A1-like"/>
    <property type="match status" value="1"/>
</dbReference>
<accession>A0AA39CBS8</accession>
<evidence type="ECO:0000256" key="8">
    <source>
        <dbReference type="SAM" id="Phobius"/>
    </source>
</evidence>
<dbReference type="Pfam" id="PF00067">
    <property type="entry name" value="p450"/>
    <property type="match status" value="1"/>
</dbReference>
<dbReference type="InterPro" id="IPR017972">
    <property type="entry name" value="Cyt_P450_CS"/>
</dbReference>
<organism evidence="9 10">
    <name type="scientific">Cladophialophora chaetospira</name>
    <dbReference type="NCBI Taxonomy" id="386627"/>
    <lineage>
        <taxon>Eukaryota</taxon>
        <taxon>Fungi</taxon>
        <taxon>Dikarya</taxon>
        <taxon>Ascomycota</taxon>
        <taxon>Pezizomycotina</taxon>
        <taxon>Eurotiomycetes</taxon>
        <taxon>Chaetothyriomycetidae</taxon>
        <taxon>Chaetothyriales</taxon>
        <taxon>Herpotrichiellaceae</taxon>
        <taxon>Cladophialophora</taxon>
    </lineage>
</organism>
<evidence type="ECO:0000256" key="6">
    <source>
        <dbReference type="PIRSR" id="PIRSR602403-1"/>
    </source>
</evidence>
<protein>
    <recommendedName>
        <fullName evidence="11">Cytochrome P450</fullName>
    </recommendedName>
</protein>
<comment type="cofactor">
    <cofactor evidence="1 6">
        <name>heme</name>
        <dbReference type="ChEBI" id="CHEBI:30413"/>
    </cofactor>
</comment>
<dbReference type="PRINTS" id="PR00385">
    <property type="entry name" value="P450"/>
</dbReference>
<name>A0AA39CBS8_9EURO</name>
<dbReference type="PANTHER" id="PTHR46206">
    <property type="entry name" value="CYTOCHROME P450"/>
    <property type="match status" value="1"/>
</dbReference>
<evidence type="ECO:0000256" key="5">
    <source>
        <dbReference type="ARBA" id="ARBA00023004"/>
    </source>
</evidence>
<evidence type="ECO:0008006" key="11">
    <source>
        <dbReference type="Google" id="ProtNLM"/>
    </source>
</evidence>
<keyword evidence="5 6" id="KW-0408">Iron</keyword>
<proteinExistence type="inferred from homology"/>
<keyword evidence="8" id="KW-1133">Transmembrane helix</keyword>
<comment type="similarity">
    <text evidence="2 7">Belongs to the cytochrome P450 family.</text>
</comment>
<dbReference type="GO" id="GO:0020037">
    <property type="term" value="F:heme binding"/>
    <property type="evidence" value="ECO:0007669"/>
    <property type="project" value="InterPro"/>
</dbReference>
<dbReference type="AlphaFoldDB" id="A0AA39CBS8"/>
<dbReference type="GO" id="GO:0004497">
    <property type="term" value="F:monooxygenase activity"/>
    <property type="evidence" value="ECO:0007669"/>
    <property type="project" value="UniProtKB-KW"/>
</dbReference>
<dbReference type="Gene3D" id="1.10.630.10">
    <property type="entry name" value="Cytochrome P450"/>
    <property type="match status" value="1"/>
</dbReference>
<evidence type="ECO:0000256" key="4">
    <source>
        <dbReference type="ARBA" id="ARBA00023002"/>
    </source>
</evidence>
<reference evidence="9" key="1">
    <citation type="submission" date="2022-10" db="EMBL/GenBank/DDBJ databases">
        <title>Culturing micro-colonial fungi from biological soil crusts in the Mojave desert and describing Neophaeococcomyces mojavensis, and introducing the new genera and species Taxawa tesnikishii.</title>
        <authorList>
            <person name="Kurbessoian T."/>
            <person name="Stajich J.E."/>
        </authorList>
    </citation>
    <scope>NUCLEOTIDE SEQUENCE</scope>
    <source>
        <strain evidence="9">TK_41</strain>
    </source>
</reference>
<evidence type="ECO:0000256" key="1">
    <source>
        <dbReference type="ARBA" id="ARBA00001971"/>
    </source>
</evidence>
<evidence type="ECO:0000313" key="10">
    <source>
        <dbReference type="Proteomes" id="UP001172673"/>
    </source>
</evidence>
<sequence length="457" mass="52992">MSLETSLSPQRLVLFLSEIFSAILFFLFLREASLLFIKQKRRFTKPVNLPVVNLDGNNYRAAEESYVTDLITLLKEGREKGVMGDKFFVDVIRPEIPATLKTSLNPKLDWRPFHVYPKCLRMISLISGRIFVGPDLNRDEKWITTNIDFTIDLFRGGEAVRRLPQLLRSAAINLRLVPKVNRMWDQERYAMRVLIPILKQRIKEQTEDPDMDRPKDMLQWIMEYSRSVNPPLSLERQAKTQLILGMSAIHASSIATVNFIYDLMARPEYLKPLREEVDRVWEESNGELDKPAMSKLVKLDSFLKESQRLHPAAHITFDREITNKKGFTLSNGLHLPQHTHYAVASSLIAKNSEPWQNPEEFDGLRCAKLRENPADHSKFHFVSTNPYHSMAFSHGKHACPGRFFAANEIKTIMAYMIRHFDMKPVQGKEKRPESVVFGHNLQPDPSVEILIRKRQEW</sequence>
<keyword evidence="4 7" id="KW-0560">Oxidoreductase</keyword>
<dbReference type="EMBL" id="JAPDRK010000026">
    <property type="protein sequence ID" value="KAJ9602512.1"/>
    <property type="molecule type" value="Genomic_DNA"/>
</dbReference>
<keyword evidence="10" id="KW-1185">Reference proteome</keyword>
<dbReference type="PRINTS" id="PR00465">
    <property type="entry name" value="EP450IV"/>
</dbReference>
<evidence type="ECO:0000256" key="7">
    <source>
        <dbReference type="RuleBase" id="RU000461"/>
    </source>
</evidence>
<keyword evidence="8" id="KW-0812">Transmembrane</keyword>
<dbReference type="InterPro" id="IPR036396">
    <property type="entry name" value="Cyt_P450_sf"/>
</dbReference>
<gene>
    <name evidence="9" type="ORF">H2200_013055</name>
</gene>
<dbReference type="InterPro" id="IPR002403">
    <property type="entry name" value="Cyt_P450_E_grp-IV"/>
</dbReference>